<dbReference type="SUPFAM" id="SSF51445">
    <property type="entry name" value="(Trans)glycosidases"/>
    <property type="match status" value="1"/>
</dbReference>
<dbReference type="RefSeq" id="WP_169065830.1">
    <property type="nucleotide sequence ID" value="NZ_SPMY01000017.1"/>
</dbReference>
<proteinExistence type="predicted"/>
<dbReference type="Gene3D" id="3.20.20.80">
    <property type="entry name" value="Glycosidases"/>
    <property type="match status" value="1"/>
</dbReference>
<evidence type="ECO:0000313" key="1">
    <source>
        <dbReference type="EMBL" id="NMQ27386.1"/>
    </source>
</evidence>
<accession>A0ABX1TT10</accession>
<gene>
    <name evidence="1" type="ORF">E4Q23_06225</name>
</gene>
<dbReference type="InterPro" id="IPR017853">
    <property type="entry name" value="GH"/>
</dbReference>
<sequence length="473" mass="53976">MGIFFLGKQRIRFWGFNVQSGVFPSYDEITHAVERLALLGVNAVRLWPTQGTFYDRRSLIEWRFPRSTMHDGSLLDRYDFFIAELKRKGIFVQNPALHYPDFDAIRSWPDPEVRAILGQHATDGDIRSLHGIAAYLSEGWEAMLTAHIRNYLTHFNPYAGRTYADDPVFSGWELANESQFVYCALRRSCVSGLPSSLRRQVNRLWQDFWRQNGGKSMVDLPIYDGDWDIADKPEHAAYRQFIFERFVSVSQRLERVARGMATPGRGIAVQPFTYSTQAGDPLLVARAAYSAGDYSAIGAYQTPLNDGRKSPFFPFRLNLSNPVYYNFNYGGVQGKPTVVYENSFFRPYPYRAEWPWALLFLAETQDWDGVFLYTYGQPWAIYDVGAEGSPKYGGKPLPTPSNPLDSAPRGVYLGLHHGGDEVTIAAWSAAGLVFLGGELSPEDQPRTYQFFAVADFWARTRLLFPTSRMRDWR</sequence>
<reference evidence="1 2" key="1">
    <citation type="submission" date="2019-03" db="EMBL/GenBank/DDBJ databases">
        <title>Metabolic reconstructions from genomes of highly enriched 'Candidatus Accumulibacter' and 'Candidatus Competibacter' bioreactor populations.</title>
        <authorList>
            <person name="Annavajhala M.K."/>
            <person name="Welles L."/>
            <person name="Abbas B."/>
            <person name="Sorokin D."/>
            <person name="Park H."/>
            <person name="Van Loosdrecht M."/>
            <person name="Chandran K."/>
        </authorList>
    </citation>
    <scope>NUCLEOTIDE SEQUENCE [LARGE SCALE GENOMIC DNA]</scope>
    <source>
        <strain evidence="1 2">SBR_S</strain>
    </source>
</reference>
<protein>
    <recommendedName>
        <fullName evidence="3">Glycoside hydrolase family 42 N-terminal domain-containing protein</fullName>
    </recommendedName>
</protein>
<organism evidence="1 2">
    <name type="scientific">Candidatus Accumulibacter phosphatis</name>
    <dbReference type="NCBI Taxonomy" id="327160"/>
    <lineage>
        <taxon>Bacteria</taxon>
        <taxon>Pseudomonadati</taxon>
        <taxon>Pseudomonadota</taxon>
        <taxon>Betaproteobacteria</taxon>
        <taxon>Candidatus Accumulibacter</taxon>
    </lineage>
</organism>
<comment type="caution">
    <text evidence="1">The sequence shown here is derived from an EMBL/GenBank/DDBJ whole genome shotgun (WGS) entry which is preliminary data.</text>
</comment>
<keyword evidence="2" id="KW-1185">Reference proteome</keyword>
<dbReference type="Proteomes" id="UP000749010">
    <property type="component" value="Unassembled WGS sequence"/>
</dbReference>
<name>A0ABX1TT10_9PROT</name>
<evidence type="ECO:0000313" key="2">
    <source>
        <dbReference type="Proteomes" id="UP000749010"/>
    </source>
</evidence>
<dbReference type="EMBL" id="SPMY01000017">
    <property type="protein sequence ID" value="NMQ27386.1"/>
    <property type="molecule type" value="Genomic_DNA"/>
</dbReference>
<evidence type="ECO:0008006" key="3">
    <source>
        <dbReference type="Google" id="ProtNLM"/>
    </source>
</evidence>